<protein>
    <submittedName>
        <fullName evidence="1">Unannotated protein</fullName>
    </submittedName>
</protein>
<evidence type="ECO:0000313" key="1">
    <source>
        <dbReference type="EMBL" id="CAB4806201.1"/>
    </source>
</evidence>
<dbReference type="AlphaFoldDB" id="A0A6J6Y9L5"/>
<accession>A0A6J6Y9L5</accession>
<organism evidence="1">
    <name type="scientific">freshwater metagenome</name>
    <dbReference type="NCBI Taxonomy" id="449393"/>
    <lineage>
        <taxon>unclassified sequences</taxon>
        <taxon>metagenomes</taxon>
        <taxon>ecological metagenomes</taxon>
    </lineage>
</organism>
<sequence length="76" mass="8437">MHISLDPQYITAMFATQMRSHHAGEPSLPDAPTVEVVDEPHATNLVRAINSLRCLQDGARPFLYACDASIHLKPLR</sequence>
<name>A0A6J6Y9L5_9ZZZZ</name>
<proteinExistence type="predicted"/>
<gene>
    <name evidence="1" type="ORF">UFOPK3026_00828</name>
</gene>
<reference evidence="1" key="1">
    <citation type="submission" date="2020-05" db="EMBL/GenBank/DDBJ databases">
        <authorList>
            <person name="Chiriac C."/>
            <person name="Salcher M."/>
            <person name="Ghai R."/>
            <person name="Kavagutti S V."/>
        </authorList>
    </citation>
    <scope>NUCLEOTIDE SEQUENCE</scope>
</reference>
<dbReference type="EMBL" id="CAFAAP010000116">
    <property type="protein sequence ID" value="CAB4806201.1"/>
    <property type="molecule type" value="Genomic_DNA"/>
</dbReference>